<dbReference type="Gene3D" id="3.80.10.10">
    <property type="entry name" value="Ribonuclease Inhibitor"/>
    <property type="match status" value="3"/>
</dbReference>
<name>M3HG61_CANMX</name>
<accession>M3HG61</accession>
<sequence>MSDLHLSQFPLEILDIIVSYLPRSDLDKLDGIDYLKGPVLRNIYSSVTITGCIPHDSKWTGPSPQQYFMEPKSIDRSEFYCLESLTDFLEENHLPFPRHIYFYHPIDIIVAYDKNSSILQNCIIETDLELFDDLPHYTLDLSKFYLQKLISLPLKIRHVRYCEIMHELMGESTIEFTRKLTDATFLNECPLELVFGGNKYQNLVNLAIGDQISHEMVKHIPRSVKAFKCQILCSGFELTEFDFPDGLEKLRVSLIDYPKEHSLSFSNLKQLVDLYFDLADYDNEASLCNVSFPKSLKSVRSHALNIEEIKNQCPELTSLYGSTNGHTEIKGNSFNFPEKLTYLSVVVDVFEHIETLENNSAVVPVNDTKRRKPHSASIKLPKNLQSLYVIGDSWVDGHEVEFDESLTLFSNKEENILHNLTSMKLFNLKSFMRFGPIPQSLTHLECISSEYRIESLDRDFFDNLKNATNLKVLKISSPLDSSFECELPPKLQCFEFFNPNLSKITLRSRSLQILRLKGGKFNEVTSESVQIPESLVELLMIKCGIIGFDKSFTFPKNLQILDLHGNDLKRIHKLPPNLKSFSSYYSAPKLDQSVVDELPTTLEELDLKHYGGHVEGSEVPDFCHLVNLKKLCLDSFLFMDMDVVSVDLDNFPESLTKLSMEYCQIQEFEGTFADFPKLEHLYLKENRLARWLSSSPDEFSFGAAIRTIVLDYNNIHAGIIRNLIFKLKENPNFKSLSIGPTPVSRDVKHLVMERYLIQGDDDDDDYY</sequence>
<dbReference type="HOGENOM" id="CLU_021918_0_0_1"/>
<gene>
    <name evidence="2" type="ORF">G210_3514</name>
</gene>
<proteinExistence type="predicted"/>
<evidence type="ECO:0000313" key="2">
    <source>
        <dbReference type="EMBL" id="EMG46242.1"/>
    </source>
</evidence>
<reference evidence="2 3" key="1">
    <citation type="submission" date="2013-02" db="EMBL/GenBank/DDBJ databases">
        <title>Genome sequence of Candida maltosa Xu316, a potential industrial strain for xylitol and ethanol production.</title>
        <authorList>
            <person name="Yu J."/>
            <person name="Wang Q."/>
            <person name="Geng X."/>
            <person name="Bao W."/>
            <person name="He P."/>
            <person name="Cai J."/>
        </authorList>
    </citation>
    <scope>NUCLEOTIDE SEQUENCE [LARGE SCALE GENOMIC DNA]</scope>
    <source>
        <strain evidence="3">Xu316</strain>
    </source>
</reference>
<dbReference type="InterPro" id="IPR050328">
    <property type="entry name" value="Dev_Immune_Receptor"/>
</dbReference>
<dbReference type="AlphaFoldDB" id="M3HG61"/>
<dbReference type="InterPro" id="IPR001611">
    <property type="entry name" value="Leu-rich_rpt"/>
</dbReference>
<keyword evidence="3" id="KW-1185">Reference proteome</keyword>
<evidence type="ECO:0000313" key="3">
    <source>
        <dbReference type="Proteomes" id="UP000011777"/>
    </source>
</evidence>
<dbReference type="PROSITE" id="PS51450">
    <property type="entry name" value="LRR"/>
    <property type="match status" value="1"/>
</dbReference>
<organism evidence="2 3">
    <name type="scientific">Candida maltosa (strain Xu316)</name>
    <name type="common">Yeast</name>
    <dbReference type="NCBI Taxonomy" id="1245528"/>
    <lineage>
        <taxon>Eukaryota</taxon>
        <taxon>Fungi</taxon>
        <taxon>Dikarya</taxon>
        <taxon>Ascomycota</taxon>
        <taxon>Saccharomycotina</taxon>
        <taxon>Pichiomycetes</taxon>
        <taxon>Debaryomycetaceae</taxon>
        <taxon>Candida/Lodderomyces clade</taxon>
        <taxon>Candida</taxon>
    </lineage>
</organism>
<dbReference type="eggNOG" id="ENOG502T68Y">
    <property type="taxonomic scope" value="Eukaryota"/>
</dbReference>
<dbReference type="EMBL" id="AOGT01002071">
    <property type="protein sequence ID" value="EMG46242.1"/>
    <property type="molecule type" value="Genomic_DNA"/>
</dbReference>
<dbReference type="PANTHER" id="PTHR24373:SF275">
    <property type="entry name" value="TIR DOMAIN-CONTAINING PROTEIN"/>
    <property type="match status" value="1"/>
</dbReference>
<dbReference type="InterPro" id="IPR032675">
    <property type="entry name" value="LRR_dom_sf"/>
</dbReference>
<dbReference type="SUPFAM" id="SSF52058">
    <property type="entry name" value="L domain-like"/>
    <property type="match status" value="1"/>
</dbReference>
<evidence type="ECO:0000256" key="1">
    <source>
        <dbReference type="ARBA" id="ARBA00022729"/>
    </source>
</evidence>
<protein>
    <submittedName>
        <fullName evidence="2">Uncharacterized protein</fullName>
    </submittedName>
</protein>
<comment type="caution">
    <text evidence="2">The sequence shown here is derived from an EMBL/GenBank/DDBJ whole genome shotgun (WGS) entry which is preliminary data.</text>
</comment>
<dbReference type="PANTHER" id="PTHR24373">
    <property type="entry name" value="SLIT RELATED LEUCINE-RICH REPEAT NEURONAL PROTEIN"/>
    <property type="match status" value="1"/>
</dbReference>
<keyword evidence="1" id="KW-0732">Signal</keyword>
<dbReference type="Proteomes" id="UP000011777">
    <property type="component" value="Unassembled WGS sequence"/>
</dbReference>
<dbReference type="STRING" id="1245528.M3HG61"/>